<feature type="domain" description="2Fe-2S ferredoxin-type" evidence="1">
    <location>
        <begin position="281"/>
        <end position="363"/>
    </location>
</feature>
<dbReference type="InterPro" id="IPR039261">
    <property type="entry name" value="FNR_nucleotide-bd"/>
</dbReference>
<dbReference type="SUPFAM" id="SSF52343">
    <property type="entry name" value="Ferredoxin reductase-like, C-terminal NADP-linked domain"/>
    <property type="match status" value="1"/>
</dbReference>
<dbReference type="GO" id="GO:0051536">
    <property type="term" value="F:iron-sulfur cluster binding"/>
    <property type="evidence" value="ECO:0007669"/>
    <property type="project" value="InterPro"/>
</dbReference>
<dbReference type="CDD" id="cd00207">
    <property type="entry name" value="fer2"/>
    <property type="match status" value="1"/>
</dbReference>
<proteinExistence type="predicted"/>
<dbReference type="Proteomes" id="UP000254711">
    <property type="component" value="Unassembled WGS sequence"/>
</dbReference>
<dbReference type="AlphaFoldDB" id="A0A370K540"/>
<organism evidence="3 4">
    <name type="scientific">Dyella solisilvae</name>
    <dbReference type="NCBI Taxonomy" id="1920168"/>
    <lineage>
        <taxon>Bacteria</taxon>
        <taxon>Pseudomonadati</taxon>
        <taxon>Pseudomonadota</taxon>
        <taxon>Gammaproteobacteria</taxon>
        <taxon>Lysobacterales</taxon>
        <taxon>Rhodanobacteraceae</taxon>
        <taxon>Dyella</taxon>
    </lineage>
</organism>
<feature type="domain" description="FAD-binding FR-type" evidence="2">
    <location>
        <begin position="37"/>
        <end position="138"/>
    </location>
</feature>
<evidence type="ECO:0000313" key="3">
    <source>
        <dbReference type="EMBL" id="RDI97130.1"/>
    </source>
</evidence>
<dbReference type="InterPro" id="IPR017927">
    <property type="entry name" value="FAD-bd_FR_type"/>
</dbReference>
<dbReference type="SUPFAM" id="SSF63380">
    <property type="entry name" value="Riboflavin synthase domain-like"/>
    <property type="match status" value="1"/>
</dbReference>
<dbReference type="PROSITE" id="PS51384">
    <property type="entry name" value="FAD_FR"/>
    <property type="match status" value="1"/>
</dbReference>
<dbReference type="Gene3D" id="3.40.50.80">
    <property type="entry name" value="Nucleotide-binding domain of ferredoxin-NADP reductase (FNR) module"/>
    <property type="match status" value="1"/>
</dbReference>
<dbReference type="InterPro" id="IPR036010">
    <property type="entry name" value="2Fe-2S_ferredoxin-like_sf"/>
</dbReference>
<comment type="caution">
    <text evidence="3">The sequence shown here is derived from an EMBL/GenBank/DDBJ whole genome shotgun (WGS) entry which is preliminary data.</text>
</comment>
<dbReference type="InterPro" id="IPR012675">
    <property type="entry name" value="Beta-grasp_dom_sf"/>
</dbReference>
<dbReference type="InterPro" id="IPR017938">
    <property type="entry name" value="Riboflavin_synthase-like_b-brl"/>
</dbReference>
<evidence type="ECO:0000313" key="4">
    <source>
        <dbReference type="Proteomes" id="UP000254711"/>
    </source>
</evidence>
<dbReference type="OrthoDB" id="9796486at2"/>
<protein>
    <submittedName>
        <fullName evidence="3">Ferredoxin reductase</fullName>
    </submittedName>
</protein>
<dbReference type="InterPro" id="IPR050415">
    <property type="entry name" value="MRET"/>
</dbReference>
<dbReference type="RefSeq" id="WP_114826742.1">
    <property type="nucleotide sequence ID" value="NZ_QQSY01000007.1"/>
</dbReference>
<dbReference type="SUPFAM" id="SSF54292">
    <property type="entry name" value="2Fe-2S ferredoxin-like"/>
    <property type="match status" value="1"/>
</dbReference>
<dbReference type="PROSITE" id="PS51085">
    <property type="entry name" value="2FE2S_FER_2"/>
    <property type="match status" value="1"/>
</dbReference>
<dbReference type="PANTHER" id="PTHR47354">
    <property type="entry name" value="NADH OXIDOREDUCTASE HCR"/>
    <property type="match status" value="1"/>
</dbReference>
<name>A0A370K540_9GAMM</name>
<evidence type="ECO:0000259" key="1">
    <source>
        <dbReference type="PROSITE" id="PS51085"/>
    </source>
</evidence>
<accession>A0A370K540</accession>
<dbReference type="Gene3D" id="3.10.20.30">
    <property type="match status" value="1"/>
</dbReference>
<dbReference type="Pfam" id="PF00175">
    <property type="entry name" value="NAD_binding_1"/>
    <property type="match status" value="1"/>
</dbReference>
<reference evidence="3 4" key="1">
    <citation type="submission" date="2018-07" db="EMBL/GenBank/DDBJ databases">
        <title>Dyella solisilvae sp. nov., isolated from the pine and broad-leaved mixed forest soil.</title>
        <authorList>
            <person name="Gao Z."/>
            <person name="Qiu L."/>
        </authorList>
    </citation>
    <scope>NUCLEOTIDE SEQUENCE [LARGE SCALE GENOMIC DNA]</scope>
    <source>
        <strain evidence="3 4">DHG54</strain>
    </source>
</reference>
<dbReference type="EMBL" id="QQSY01000007">
    <property type="protein sequence ID" value="RDI97130.1"/>
    <property type="molecule type" value="Genomic_DNA"/>
</dbReference>
<dbReference type="Pfam" id="PF00970">
    <property type="entry name" value="FAD_binding_6"/>
    <property type="match status" value="1"/>
</dbReference>
<dbReference type="CDD" id="cd06216">
    <property type="entry name" value="FNR_iron_sulfur_binding_2"/>
    <property type="match status" value="1"/>
</dbReference>
<dbReference type="GO" id="GO:0016491">
    <property type="term" value="F:oxidoreductase activity"/>
    <property type="evidence" value="ECO:0007669"/>
    <property type="project" value="InterPro"/>
</dbReference>
<dbReference type="PANTHER" id="PTHR47354:SF3">
    <property type="entry name" value="OXIDOREDUCTASE-RELATED"/>
    <property type="match status" value="1"/>
</dbReference>
<dbReference type="Gene3D" id="2.40.30.10">
    <property type="entry name" value="Translation factors"/>
    <property type="match status" value="1"/>
</dbReference>
<dbReference type="InterPro" id="IPR008333">
    <property type="entry name" value="Cbr1-like_FAD-bd_dom"/>
</dbReference>
<dbReference type="PRINTS" id="PR00406">
    <property type="entry name" value="CYTB5RDTASE"/>
</dbReference>
<dbReference type="InterPro" id="IPR001041">
    <property type="entry name" value="2Fe-2S_ferredoxin-type"/>
</dbReference>
<evidence type="ECO:0000259" key="2">
    <source>
        <dbReference type="PROSITE" id="PS51384"/>
    </source>
</evidence>
<keyword evidence="4" id="KW-1185">Reference proteome</keyword>
<dbReference type="InterPro" id="IPR001433">
    <property type="entry name" value="OxRdtase_FAD/NAD-bd"/>
</dbReference>
<gene>
    <name evidence="3" type="ORF">DVT68_18825</name>
</gene>
<dbReference type="Pfam" id="PF00111">
    <property type="entry name" value="Fer2"/>
    <property type="match status" value="1"/>
</dbReference>
<sequence length="363" mass="39133">METAIRQPTWLSRLNALWAPPAVLDFWLSRLNPLWSSTRTLARVVERRPEAEGVTTLVLQPNRLFRGFRAGQHVNVGVEIDGVRYTRSYSASDMPRADGRIRITVKAVEGGKLGAYLQAIPVGSVLSLGQAFGELSVPDGSAPCLMLAAGSGITPMLSLVNAQAAAGFPQPVRLAYWARTRADLVQAAALRALASRHPNFSVHFVLTGEAAEAGDELEGRIDPRHLATLLPGGEQVHVLACGPHGFVERAREVLGGHDLSFQAEAFSPPPRFVDPSDQGRVRVTLLQSGRTLEVARDKSLLEALEEQGVKPRHGCRMGICNTCSCGKTSGATRALADRSVQHEPTQALRLCIHAAQSDLALEL</sequence>